<evidence type="ECO:0000313" key="1">
    <source>
        <dbReference type="EMBL" id="KAI3368181.1"/>
    </source>
</evidence>
<dbReference type="EMBL" id="CM041538">
    <property type="protein sequence ID" value="KAI3368181.1"/>
    <property type="molecule type" value="Genomic_DNA"/>
</dbReference>
<evidence type="ECO:0000313" key="2">
    <source>
        <dbReference type="Proteomes" id="UP000831701"/>
    </source>
</evidence>
<dbReference type="Proteomes" id="UP000831701">
    <property type="component" value="Chromosome 8"/>
</dbReference>
<name>A0ACB8WKE8_9TELE</name>
<comment type="caution">
    <text evidence="1">The sequence shown here is derived from an EMBL/GenBank/DDBJ whole genome shotgun (WGS) entry which is preliminary data.</text>
</comment>
<gene>
    <name evidence="1" type="ORF">L3Q82_007907</name>
</gene>
<proteinExistence type="predicted"/>
<reference evidence="1" key="1">
    <citation type="submission" date="2022-04" db="EMBL/GenBank/DDBJ databases">
        <title>Jade perch genome.</title>
        <authorList>
            <person name="Chao B."/>
        </authorList>
    </citation>
    <scope>NUCLEOTIDE SEQUENCE</scope>
    <source>
        <strain evidence="1">CB-2022</strain>
    </source>
</reference>
<keyword evidence="2" id="KW-1185">Reference proteome</keyword>
<sequence length="404" mass="45117">MAKGSPSASHVDLMLHYYQLMTEQPSAFHYRREDTEMGFGVLCHRLKEAQSSAAYKGQRRGDVGAHQASLTQSWPSAARAEEKQEDVGLLQGKSKGGSGVRGDETEQKIKREGFRRRGDVEDGLLRESGEVSALGARGISSLVLFAEPKGHSKEKKPLQRTLWLEQGATRRQASTSGDVEEAVGGQQPSSRTCYLRLCARRNRRSTARALQNDLQQATNVHVSAQTVRNRLHEGGMRARRPQVGVVLTAQHRAGRLAFAREHQDWQIRHWRPVLFTDESRFTLSTCDRRDRVWRRRVSRGRGERSAACNILQHDRFGSGSVMVWGGISLGGRTALHVLARGSLTAIRYRDEILRPLVRPYAGAVGPGFLLMQDNARPHVAGVCQQFLQDEGIDAMDWPMPVPQT</sequence>
<organism evidence="1 2">
    <name type="scientific">Scortum barcoo</name>
    <name type="common">barcoo grunter</name>
    <dbReference type="NCBI Taxonomy" id="214431"/>
    <lineage>
        <taxon>Eukaryota</taxon>
        <taxon>Metazoa</taxon>
        <taxon>Chordata</taxon>
        <taxon>Craniata</taxon>
        <taxon>Vertebrata</taxon>
        <taxon>Euteleostomi</taxon>
        <taxon>Actinopterygii</taxon>
        <taxon>Neopterygii</taxon>
        <taxon>Teleostei</taxon>
        <taxon>Neoteleostei</taxon>
        <taxon>Acanthomorphata</taxon>
        <taxon>Eupercaria</taxon>
        <taxon>Centrarchiformes</taxon>
        <taxon>Terapontoidei</taxon>
        <taxon>Terapontidae</taxon>
        <taxon>Scortum</taxon>
    </lineage>
</organism>
<protein>
    <submittedName>
        <fullName evidence="1">Uncharacterized protein</fullName>
    </submittedName>
</protein>
<accession>A0ACB8WKE8</accession>